<dbReference type="AlphaFoldDB" id="A0A066WV47"/>
<feature type="domain" description="DUF2157" evidence="2">
    <location>
        <begin position="12"/>
        <end position="156"/>
    </location>
</feature>
<dbReference type="OrthoDB" id="650263at2"/>
<dbReference type="InterPro" id="IPR018677">
    <property type="entry name" value="DUF2157"/>
</dbReference>
<sequence length="329" mass="38014">MRKMNERATQALYDQQLISKEQYDQIINYRSWNIFSLNAELKLFLYLSVVLFTSGIGILIYDNIDTIGHTILISIVFILTIICYYLSFKKAPKFQKEQTHFESPVMEYIVLTANLLTCIFISYLQLQYNTFGTNYGLATIIPTTIGLFSAYYFDNKNVLSLAITGLAAYIGLTVTPQSLLQNDLYNTNSLSYAAIGLGSVLIAWNYYSSKINLKTHFSFIFLTFALHLIGISCLNNLVDNDYYFLFTILLILSTYYFYRRSYEIKSVSIFAFAVLYGFIGLNISFFKIIDSINLNDFFEFLIILSPFYSIGFIYLFVQMIKKFNAEIKK</sequence>
<feature type="transmembrane region" description="Helical" evidence="1">
    <location>
        <begin position="270"/>
        <end position="289"/>
    </location>
</feature>
<dbReference type="STRING" id="1492738.FEM21_04770"/>
<dbReference type="eggNOG" id="ENOG502ZB8Y">
    <property type="taxonomic scope" value="Bacteria"/>
</dbReference>
<keyword evidence="1" id="KW-0472">Membrane</keyword>
<evidence type="ECO:0000259" key="2">
    <source>
        <dbReference type="Pfam" id="PF09925"/>
    </source>
</evidence>
<gene>
    <name evidence="3" type="ORF">FEM21_04770</name>
</gene>
<feature type="transmembrane region" description="Helical" evidence="1">
    <location>
        <begin position="108"/>
        <end position="126"/>
    </location>
</feature>
<organism evidence="3 4">
    <name type="scientific">Flavobacterium seoulense</name>
    <dbReference type="NCBI Taxonomy" id="1492738"/>
    <lineage>
        <taxon>Bacteria</taxon>
        <taxon>Pseudomonadati</taxon>
        <taxon>Bacteroidota</taxon>
        <taxon>Flavobacteriia</taxon>
        <taxon>Flavobacteriales</taxon>
        <taxon>Flavobacteriaceae</taxon>
        <taxon>Flavobacterium</taxon>
    </lineage>
</organism>
<evidence type="ECO:0000313" key="4">
    <source>
        <dbReference type="Proteomes" id="UP000027064"/>
    </source>
</evidence>
<dbReference type="EMBL" id="JNCA01000003">
    <property type="protein sequence ID" value="KDN56458.1"/>
    <property type="molecule type" value="Genomic_DNA"/>
</dbReference>
<name>A0A066WV47_9FLAO</name>
<proteinExistence type="predicted"/>
<dbReference type="Proteomes" id="UP000027064">
    <property type="component" value="Unassembled WGS sequence"/>
</dbReference>
<keyword evidence="1" id="KW-0812">Transmembrane</keyword>
<evidence type="ECO:0000313" key="3">
    <source>
        <dbReference type="EMBL" id="KDN56458.1"/>
    </source>
</evidence>
<feature type="transmembrane region" description="Helical" evidence="1">
    <location>
        <begin position="219"/>
        <end position="237"/>
    </location>
</feature>
<feature type="transmembrane region" description="Helical" evidence="1">
    <location>
        <begin position="301"/>
        <end position="320"/>
    </location>
</feature>
<feature type="transmembrane region" description="Helical" evidence="1">
    <location>
        <begin position="67"/>
        <end position="87"/>
    </location>
</feature>
<dbReference type="RefSeq" id="WP_035657332.1">
    <property type="nucleotide sequence ID" value="NZ_JNCA01000003.1"/>
</dbReference>
<evidence type="ECO:0000256" key="1">
    <source>
        <dbReference type="SAM" id="Phobius"/>
    </source>
</evidence>
<feature type="transmembrane region" description="Helical" evidence="1">
    <location>
        <begin position="189"/>
        <end position="207"/>
    </location>
</feature>
<reference evidence="3 4" key="1">
    <citation type="submission" date="2014-05" db="EMBL/GenBank/DDBJ databases">
        <title>Genome Sequence of Flavobacterium sp. EM1321.</title>
        <authorList>
            <person name="Shin S.-K."/>
            <person name="Yi H."/>
        </authorList>
    </citation>
    <scope>NUCLEOTIDE SEQUENCE [LARGE SCALE GENOMIC DNA]</scope>
    <source>
        <strain evidence="3 4">EM1321</strain>
    </source>
</reference>
<feature type="transmembrane region" description="Helical" evidence="1">
    <location>
        <begin position="43"/>
        <end position="61"/>
    </location>
</feature>
<feature type="transmembrane region" description="Helical" evidence="1">
    <location>
        <begin position="132"/>
        <end position="153"/>
    </location>
</feature>
<feature type="transmembrane region" description="Helical" evidence="1">
    <location>
        <begin position="158"/>
        <end position="177"/>
    </location>
</feature>
<keyword evidence="4" id="KW-1185">Reference proteome</keyword>
<keyword evidence="1" id="KW-1133">Transmembrane helix</keyword>
<accession>A0A066WV47</accession>
<protein>
    <recommendedName>
        <fullName evidence="2">DUF2157 domain-containing protein</fullName>
    </recommendedName>
</protein>
<dbReference type="Pfam" id="PF09925">
    <property type="entry name" value="DUF2157"/>
    <property type="match status" value="1"/>
</dbReference>
<comment type="caution">
    <text evidence="3">The sequence shown here is derived from an EMBL/GenBank/DDBJ whole genome shotgun (WGS) entry which is preliminary data.</text>
</comment>
<feature type="transmembrane region" description="Helical" evidence="1">
    <location>
        <begin position="243"/>
        <end position="258"/>
    </location>
</feature>
<dbReference type="PATRIC" id="fig|1492738.3.peg.472"/>